<dbReference type="InterPro" id="IPR004387">
    <property type="entry name" value="Pept_M50_Zn"/>
</dbReference>
<dbReference type="PANTHER" id="PTHR42837">
    <property type="entry name" value="REGULATOR OF SIGMA-E PROTEASE RSEP"/>
    <property type="match status" value="1"/>
</dbReference>
<dbReference type="Proteomes" id="UP000176424">
    <property type="component" value="Unassembled WGS sequence"/>
</dbReference>
<dbReference type="Gene3D" id="2.30.42.10">
    <property type="match status" value="1"/>
</dbReference>
<evidence type="ECO:0000313" key="14">
    <source>
        <dbReference type="Proteomes" id="UP000176424"/>
    </source>
</evidence>
<evidence type="ECO:0000256" key="10">
    <source>
        <dbReference type="ARBA" id="ARBA00023136"/>
    </source>
</evidence>
<dbReference type="SUPFAM" id="SSF50156">
    <property type="entry name" value="PDZ domain-like"/>
    <property type="match status" value="1"/>
</dbReference>
<dbReference type="InterPro" id="IPR001478">
    <property type="entry name" value="PDZ"/>
</dbReference>
<dbReference type="EMBL" id="MEXR01000032">
    <property type="protein sequence ID" value="OGD09487.1"/>
    <property type="molecule type" value="Genomic_DNA"/>
</dbReference>
<keyword evidence="9" id="KW-0482">Metalloprotease</keyword>
<evidence type="ECO:0000256" key="4">
    <source>
        <dbReference type="ARBA" id="ARBA00022670"/>
    </source>
</evidence>
<evidence type="ECO:0000259" key="12">
    <source>
        <dbReference type="SMART" id="SM00228"/>
    </source>
</evidence>
<sequence>MPTWIIFLLVLSVLVLVHELGHFLAAIWLKIRVEEFAFGLPFTKALFKFKWKNTQYSIYPLLFGGFVRLLGEEGPVEFDGKTASNNSDYWSRGKKQRMMVVGAGVVMNVLLALASFGILYGVVGVPSGSRSKVTVVQVAADSPAALAGIRPLDRILKVEGKDILGTEQFSEVVRSWGGVKVNMTIERGETTPLFEGIAEGPIEREVTAVVPRKNPPEGQGALGVTIADYPYIQVKTCSMLSPTCSFEIMRQGVKSTGVWMGRVLSGLRGIGKSLVQGKAPEGVAGPVGIYQLTGFVAAEGFFPLLELVAVLSVNLAVFNVLPIPALDGGRMLFIWLEYFLKKRIPLAVEQKVNSWGMAFLLTLMALISLQDVLRMGWLSGLWTKIVGK</sequence>
<dbReference type="GO" id="GO:0004222">
    <property type="term" value="F:metalloendopeptidase activity"/>
    <property type="evidence" value="ECO:0007669"/>
    <property type="project" value="InterPro"/>
</dbReference>
<comment type="similarity">
    <text evidence="3">Belongs to the peptidase M50B family.</text>
</comment>
<evidence type="ECO:0000256" key="6">
    <source>
        <dbReference type="ARBA" id="ARBA00022801"/>
    </source>
</evidence>
<protein>
    <recommendedName>
        <fullName evidence="12">PDZ domain-containing protein</fullName>
    </recommendedName>
</protein>
<gene>
    <name evidence="13" type="ORF">A2397_02255</name>
</gene>
<proteinExistence type="inferred from homology"/>
<dbReference type="GO" id="GO:0006508">
    <property type="term" value="P:proteolysis"/>
    <property type="evidence" value="ECO:0007669"/>
    <property type="project" value="UniProtKB-KW"/>
</dbReference>
<keyword evidence="4" id="KW-0645">Protease</keyword>
<accession>A0A1F4ZVK6</accession>
<dbReference type="InterPro" id="IPR008915">
    <property type="entry name" value="Peptidase_M50"/>
</dbReference>
<comment type="cofactor">
    <cofactor evidence="1">
        <name>Zn(2+)</name>
        <dbReference type="ChEBI" id="CHEBI:29105"/>
    </cofactor>
</comment>
<evidence type="ECO:0000256" key="8">
    <source>
        <dbReference type="ARBA" id="ARBA00022989"/>
    </source>
</evidence>
<organism evidence="13 14">
    <name type="scientific">Candidatus Amesbacteria bacterium RIFOXYB1_FULL_44_23</name>
    <dbReference type="NCBI Taxonomy" id="1797263"/>
    <lineage>
        <taxon>Bacteria</taxon>
        <taxon>Candidatus Amesiibacteriota</taxon>
    </lineage>
</organism>
<dbReference type="AlphaFoldDB" id="A0A1F4ZVK6"/>
<keyword evidence="8 11" id="KW-1133">Transmembrane helix</keyword>
<dbReference type="Pfam" id="PF02163">
    <property type="entry name" value="Peptidase_M50"/>
    <property type="match status" value="1"/>
</dbReference>
<feature type="transmembrane region" description="Helical" evidence="11">
    <location>
        <begin position="100"/>
        <end position="123"/>
    </location>
</feature>
<name>A0A1F4ZVK6_9BACT</name>
<feature type="transmembrane region" description="Helical" evidence="11">
    <location>
        <begin position="6"/>
        <end position="29"/>
    </location>
</feature>
<comment type="subcellular location">
    <subcellularLocation>
        <location evidence="2">Membrane</location>
        <topology evidence="2">Multi-pass membrane protein</topology>
    </subcellularLocation>
</comment>
<evidence type="ECO:0000256" key="2">
    <source>
        <dbReference type="ARBA" id="ARBA00004141"/>
    </source>
</evidence>
<keyword evidence="7" id="KW-0862">Zinc</keyword>
<reference evidence="13 14" key="1">
    <citation type="journal article" date="2016" name="Nat. Commun.">
        <title>Thousands of microbial genomes shed light on interconnected biogeochemical processes in an aquifer system.</title>
        <authorList>
            <person name="Anantharaman K."/>
            <person name="Brown C.T."/>
            <person name="Hug L.A."/>
            <person name="Sharon I."/>
            <person name="Castelle C.J."/>
            <person name="Probst A.J."/>
            <person name="Thomas B.C."/>
            <person name="Singh A."/>
            <person name="Wilkins M.J."/>
            <person name="Karaoz U."/>
            <person name="Brodie E.L."/>
            <person name="Williams K.H."/>
            <person name="Hubbard S.S."/>
            <person name="Banfield J.F."/>
        </authorList>
    </citation>
    <scope>NUCLEOTIDE SEQUENCE [LARGE SCALE GENOMIC DNA]</scope>
</reference>
<keyword evidence="10 11" id="KW-0472">Membrane</keyword>
<evidence type="ECO:0000256" key="3">
    <source>
        <dbReference type="ARBA" id="ARBA00007931"/>
    </source>
</evidence>
<evidence type="ECO:0000256" key="1">
    <source>
        <dbReference type="ARBA" id="ARBA00001947"/>
    </source>
</evidence>
<keyword evidence="6" id="KW-0378">Hydrolase</keyword>
<comment type="caution">
    <text evidence="13">The sequence shown here is derived from an EMBL/GenBank/DDBJ whole genome shotgun (WGS) entry which is preliminary data.</text>
</comment>
<dbReference type="InterPro" id="IPR036034">
    <property type="entry name" value="PDZ_sf"/>
</dbReference>
<dbReference type="SMART" id="SM00228">
    <property type="entry name" value="PDZ"/>
    <property type="match status" value="1"/>
</dbReference>
<evidence type="ECO:0000256" key="11">
    <source>
        <dbReference type="SAM" id="Phobius"/>
    </source>
</evidence>
<evidence type="ECO:0000256" key="9">
    <source>
        <dbReference type="ARBA" id="ARBA00023049"/>
    </source>
</evidence>
<feature type="domain" description="PDZ" evidence="12">
    <location>
        <begin position="114"/>
        <end position="189"/>
    </location>
</feature>
<dbReference type="Pfam" id="PF17820">
    <property type="entry name" value="PDZ_6"/>
    <property type="match status" value="1"/>
</dbReference>
<evidence type="ECO:0000256" key="5">
    <source>
        <dbReference type="ARBA" id="ARBA00022692"/>
    </source>
</evidence>
<evidence type="ECO:0000256" key="7">
    <source>
        <dbReference type="ARBA" id="ARBA00022833"/>
    </source>
</evidence>
<dbReference type="STRING" id="1797263.A2397_02255"/>
<keyword evidence="5 11" id="KW-0812">Transmembrane</keyword>
<evidence type="ECO:0000313" key="13">
    <source>
        <dbReference type="EMBL" id="OGD09487.1"/>
    </source>
</evidence>
<dbReference type="PANTHER" id="PTHR42837:SF2">
    <property type="entry name" value="MEMBRANE METALLOPROTEASE ARASP2, CHLOROPLASTIC-RELATED"/>
    <property type="match status" value="1"/>
</dbReference>
<dbReference type="GO" id="GO:0016020">
    <property type="term" value="C:membrane"/>
    <property type="evidence" value="ECO:0007669"/>
    <property type="project" value="UniProtKB-SubCell"/>
</dbReference>
<dbReference type="InterPro" id="IPR041489">
    <property type="entry name" value="PDZ_6"/>
</dbReference>